<evidence type="ECO:0000313" key="6">
    <source>
        <dbReference type="Proteomes" id="UP001142055"/>
    </source>
</evidence>
<dbReference type="SMART" id="SM00473">
    <property type="entry name" value="PAN_AP"/>
    <property type="match status" value="3"/>
</dbReference>
<evidence type="ECO:0000313" key="5">
    <source>
        <dbReference type="EMBL" id="KAJ6225427.1"/>
    </source>
</evidence>
<dbReference type="AlphaFoldDB" id="A0A9Q0MGT0"/>
<keyword evidence="2" id="KW-1133">Transmembrane helix</keyword>
<protein>
    <submittedName>
        <fullName evidence="5">Uncharacterized protein</fullName>
    </submittedName>
</protein>
<dbReference type="PANTHER" id="PTHR47327">
    <property type="entry name" value="FI18240P1-RELATED"/>
    <property type="match status" value="1"/>
</dbReference>
<dbReference type="Pfam" id="PF00024">
    <property type="entry name" value="PAN_1"/>
    <property type="match status" value="3"/>
</dbReference>
<dbReference type="CDD" id="cd01099">
    <property type="entry name" value="PAN_AP_HGF"/>
    <property type="match status" value="1"/>
</dbReference>
<evidence type="ECO:0000256" key="2">
    <source>
        <dbReference type="SAM" id="Phobius"/>
    </source>
</evidence>
<feature type="transmembrane region" description="Helical" evidence="2">
    <location>
        <begin position="678"/>
        <end position="702"/>
    </location>
</feature>
<keyword evidence="6" id="KW-1185">Reference proteome</keyword>
<feature type="non-terminal residue" evidence="5">
    <location>
        <position position="1"/>
    </location>
</feature>
<dbReference type="InterPro" id="IPR003609">
    <property type="entry name" value="Pan_app"/>
</dbReference>
<dbReference type="InterPro" id="IPR056953">
    <property type="entry name" value="CUT_N"/>
</dbReference>
<reference evidence="5" key="1">
    <citation type="submission" date="2022-12" db="EMBL/GenBank/DDBJ databases">
        <title>Genome assemblies of Blomia tropicalis.</title>
        <authorList>
            <person name="Cui Y."/>
        </authorList>
    </citation>
    <scope>NUCLEOTIDE SEQUENCE</scope>
    <source>
        <tissue evidence="5">Adult mites</tissue>
    </source>
</reference>
<feature type="domain" description="ZP" evidence="4">
    <location>
        <begin position="342"/>
        <end position="582"/>
    </location>
</feature>
<dbReference type="InterPro" id="IPR001507">
    <property type="entry name" value="ZP_dom"/>
</dbReference>
<accession>A0A9Q0MGT0</accession>
<sequence>SLIPSSILSSPSSESLASEPGLLSSDSSSSLSSSEAGTDTGAASSSSYSPSSLPVSTEFNSECPTIGSTLTFELITGHVYTSPADTVTMIPGVLHLSECLDHCRSNQSCKSLNFETGLCVLLSSSAIQRPFALTPSQFPVFTIYAHKVCLTGLNATCDQSGWSFERVRGYELREHERRMVNVKSRIECMQACVDERRFVCRSANYEDETHECWLSDMNRNTININTEIRSKKYGPSSGNIDYLEYNCVREPRKMCDFKPLEGKILKTVDSVYQDVKNLEECQQRCLTGAYKCHSYDFGDPSNPVCRTSHLDKVALAHIENPYIEIGGAVTYELQNCYDVAIQCRSKEMVAKVRSSRIFDGKIYAKRKPHHCMTDVTESLEFEIAMSYNDLECDVKQPNRGQYSNDIVIQHHDMIVTTSDLGLNINCKYDLSNKSISNNVNLAIDGNLQPIGAHSAVVGSPNVTMKITDENGEPIRAAKVGDSLLLRFEIADNFSPYELFVRELIALDGTEMSEFMLIDTDGCPTDLVIMKPIEKMSNNGQILETRFEAFKFPTSDIVQFKALITPCVANCEPSRCNINLPSGRTSQTISYGRRRRRHAPSNEMLNESHVGPVLADDADNVIVVESLSVTDKFNGPKKNRRKIEEDEHSQVYSTFADDDWIQTHNLNRFNEINSSCLNVFSIIIFSVAFLIGQTILLVSWSLLCKRSSKMSLIDSENIYGSSNWSVRTSKVPPQSPHQQMNSTKNFNPYSSNELNQTYFTPQTRQNGPSFIYA</sequence>
<dbReference type="Proteomes" id="UP001142055">
    <property type="component" value="Chromosome 1"/>
</dbReference>
<dbReference type="SUPFAM" id="SSF57414">
    <property type="entry name" value="Hairpin loop containing domain-like"/>
    <property type="match status" value="2"/>
</dbReference>
<evidence type="ECO:0000256" key="1">
    <source>
        <dbReference type="SAM" id="MobiDB-lite"/>
    </source>
</evidence>
<dbReference type="GO" id="GO:0009653">
    <property type="term" value="P:anatomical structure morphogenesis"/>
    <property type="evidence" value="ECO:0007669"/>
    <property type="project" value="TreeGrafter"/>
</dbReference>
<evidence type="ECO:0000259" key="4">
    <source>
        <dbReference type="PROSITE" id="PS51034"/>
    </source>
</evidence>
<dbReference type="PANTHER" id="PTHR47327:SF2">
    <property type="entry name" value="FI18240P1-RELATED"/>
    <property type="match status" value="1"/>
</dbReference>
<feature type="domain" description="Apple" evidence="3">
    <location>
        <begin position="63"/>
        <end position="149"/>
    </location>
</feature>
<feature type="domain" description="Apple" evidence="3">
    <location>
        <begin position="255"/>
        <end position="336"/>
    </location>
</feature>
<organism evidence="5 6">
    <name type="scientific">Blomia tropicalis</name>
    <name type="common">Mite</name>
    <dbReference type="NCBI Taxonomy" id="40697"/>
    <lineage>
        <taxon>Eukaryota</taxon>
        <taxon>Metazoa</taxon>
        <taxon>Ecdysozoa</taxon>
        <taxon>Arthropoda</taxon>
        <taxon>Chelicerata</taxon>
        <taxon>Arachnida</taxon>
        <taxon>Acari</taxon>
        <taxon>Acariformes</taxon>
        <taxon>Sarcoptiformes</taxon>
        <taxon>Astigmata</taxon>
        <taxon>Glycyphagoidea</taxon>
        <taxon>Echimyopodidae</taxon>
        <taxon>Blomia</taxon>
    </lineage>
</organism>
<dbReference type="OMA" id="ENHCIEE"/>
<keyword evidence="2" id="KW-0812">Transmembrane</keyword>
<dbReference type="Gene3D" id="3.50.4.10">
    <property type="entry name" value="Hepatocyte Growth Factor"/>
    <property type="match status" value="2"/>
</dbReference>
<dbReference type="InterPro" id="IPR052774">
    <property type="entry name" value="Celegans_DevNeuronal_Protein"/>
</dbReference>
<proteinExistence type="predicted"/>
<dbReference type="SMART" id="SM00241">
    <property type="entry name" value="ZP"/>
    <property type="match status" value="1"/>
</dbReference>
<comment type="caution">
    <text evidence="5">The sequence shown here is derived from an EMBL/GenBank/DDBJ whole genome shotgun (WGS) entry which is preliminary data.</text>
</comment>
<keyword evidence="2" id="KW-0472">Membrane</keyword>
<feature type="domain" description="Apple" evidence="3">
    <location>
        <begin position="157"/>
        <end position="247"/>
    </location>
</feature>
<feature type="region of interest" description="Disordered" evidence="1">
    <location>
        <begin position="1"/>
        <end position="51"/>
    </location>
</feature>
<name>A0A9Q0MGT0_BLOTA</name>
<dbReference type="EMBL" id="JAPWDV010000001">
    <property type="protein sequence ID" value="KAJ6225427.1"/>
    <property type="molecule type" value="Genomic_DNA"/>
</dbReference>
<dbReference type="PROSITE" id="PS50948">
    <property type="entry name" value="PAN"/>
    <property type="match status" value="3"/>
</dbReference>
<dbReference type="Pfam" id="PF25057">
    <property type="entry name" value="CUT_N"/>
    <property type="match status" value="1"/>
</dbReference>
<dbReference type="PROSITE" id="PS51034">
    <property type="entry name" value="ZP_2"/>
    <property type="match status" value="1"/>
</dbReference>
<gene>
    <name evidence="5" type="ORF">RDWZM_003972</name>
</gene>
<evidence type="ECO:0000259" key="3">
    <source>
        <dbReference type="PROSITE" id="PS50948"/>
    </source>
</evidence>